<keyword evidence="9" id="KW-0460">Magnesium</keyword>
<comment type="catalytic activity">
    <reaction evidence="10">
        <text>L-threonyl-[protein] + ATP = O-phospho-L-threonyl-[protein] + ADP + H(+)</text>
        <dbReference type="Rhea" id="RHEA:46608"/>
        <dbReference type="Rhea" id="RHEA-COMP:11060"/>
        <dbReference type="Rhea" id="RHEA-COMP:11605"/>
        <dbReference type="ChEBI" id="CHEBI:15378"/>
        <dbReference type="ChEBI" id="CHEBI:30013"/>
        <dbReference type="ChEBI" id="CHEBI:30616"/>
        <dbReference type="ChEBI" id="CHEBI:61977"/>
        <dbReference type="ChEBI" id="CHEBI:456216"/>
        <dbReference type="EC" id="2.7.11.1"/>
    </reaction>
</comment>
<evidence type="ECO:0000256" key="1">
    <source>
        <dbReference type="ARBA" id="ARBA00009196"/>
    </source>
</evidence>
<keyword evidence="8" id="KW-0067">ATP-binding</keyword>
<dbReference type="GO" id="GO:0005524">
    <property type="term" value="F:ATP binding"/>
    <property type="evidence" value="ECO:0007669"/>
    <property type="project" value="UniProtKB-KW"/>
</dbReference>
<proteinExistence type="inferred from homology"/>
<dbReference type="CDD" id="cd05145">
    <property type="entry name" value="RIO1_like"/>
    <property type="match status" value="1"/>
</dbReference>
<dbReference type="InterPro" id="IPR011009">
    <property type="entry name" value="Kinase-like_dom_sf"/>
</dbReference>
<sequence>MSKEYEKRIKDDDLYETVEEVFDSRTVLNVVELIRRKIIKRLAGTISSGKESRVYLGYTYDEKPVAVKIYLTSSAEFRKGILKYISGDPRFAGFSPRNTRELVYTWARKEFRNLTRLYESGVRVPRPISVYNNVLVMEFIGEDGLRYPLLVEAYKDLELEDAERVYTRILEEVEKMVCRARLVHGDLSEYNVVVTPDVDIFIIDVGQAVDVNHPNALEFLKRDLERVEEFFRIKVGLNITADSNKLIEGLMKCLGKRKVE</sequence>
<dbReference type="PANTHER" id="PTHR45723">
    <property type="entry name" value="SERINE/THREONINE-PROTEIN KINASE RIO1"/>
    <property type="match status" value="1"/>
</dbReference>
<reference evidence="13" key="1">
    <citation type="journal article" date="2020" name="mSystems">
        <title>Genome- and Community-Level Interaction Insights into Carbon Utilization and Element Cycling Functions of Hydrothermarchaeota in Hydrothermal Sediment.</title>
        <authorList>
            <person name="Zhou Z."/>
            <person name="Liu Y."/>
            <person name="Xu W."/>
            <person name="Pan J."/>
            <person name="Luo Z.H."/>
            <person name="Li M."/>
        </authorList>
    </citation>
    <scope>NUCLEOTIDE SEQUENCE [LARGE SCALE GENOMIC DNA]</scope>
    <source>
        <strain evidence="13">SpSt-110</strain>
    </source>
</reference>
<feature type="domain" description="Protein kinase" evidence="12">
    <location>
        <begin position="40"/>
        <end position="260"/>
    </location>
</feature>
<dbReference type="GO" id="GO:0046872">
    <property type="term" value="F:metal ion binding"/>
    <property type="evidence" value="ECO:0007669"/>
    <property type="project" value="UniProtKB-KW"/>
</dbReference>
<dbReference type="InterPro" id="IPR051272">
    <property type="entry name" value="RIO-type_Ser/Thr_kinase"/>
</dbReference>
<gene>
    <name evidence="13" type="ORF">ENM60_01900</name>
</gene>
<evidence type="ECO:0000256" key="4">
    <source>
        <dbReference type="ARBA" id="ARBA00022679"/>
    </source>
</evidence>
<comment type="caution">
    <text evidence="13">The sequence shown here is derived from an EMBL/GenBank/DDBJ whole genome shotgun (WGS) entry which is preliminary data.</text>
</comment>
<evidence type="ECO:0000256" key="11">
    <source>
        <dbReference type="ARBA" id="ARBA00048679"/>
    </source>
</evidence>
<keyword evidence="5" id="KW-0479">Metal-binding</keyword>
<evidence type="ECO:0000256" key="9">
    <source>
        <dbReference type="ARBA" id="ARBA00022842"/>
    </source>
</evidence>
<dbReference type="SUPFAM" id="SSF56112">
    <property type="entry name" value="Protein kinase-like (PK-like)"/>
    <property type="match status" value="1"/>
</dbReference>
<dbReference type="PROSITE" id="PS50011">
    <property type="entry name" value="PROTEIN_KINASE_DOM"/>
    <property type="match status" value="1"/>
</dbReference>
<evidence type="ECO:0000256" key="3">
    <source>
        <dbReference type="ARBA" id="ARBA00022527"/>
    </source>
</evidence>
<name>A0A7J3XYA2_9CREN</name>
<evidence type="ECO:0000256" key="10">
    <source>
        <dbReference type="ARBA" id="ARBA00047899"/>
    </source>
</evidence>
<evidence type="ECO:0000256" key="8">
    <source>
        <dbReference type="ARBA" id="ARBA00022840"/>
    </source>
</evidence>
<evidence type="ECO:0000256" key="5">
    <source>
        <dbReference type="ARBA" id="ARBA00022723"/>
    </source>
</evidence>
<evidence type="ECO:0000256" key="2">
    <source>
        <dbReference type="ARBA" id="ARBA00012513"/>
    </source>
</evidence>
<dbReference type="EMBL" id="DRYK01000028">
    <property type="protein sequence ID" value="HHP67535.1"/>
    <property type="molecule type" value="Genomic_DNA"/>
</dbReference>
<dbReference type="AlphaFoldDB" id="A0A7J3XYA2"/>
<organism evidence="13">
    <name type="scientific">Thermogladius calderae</name>
    <dbReference type="NCBI Taxonomy" id="1200300"/>
    <lineage>
        <taxon>Archaea</taxon>
        <taxon>Thermoproteota</taxon>
        <taxon>Thermoprotei</taxon>
        <taxon>Desulfurococcales</taxon>
        <taxon>Desulfurococcaceae</taxon>
        <taxon>Thermogladius</taxon>
    </lineage>
</organism>
<comment type="similarity">
    <text evidence="1">Belongs to the protein kinase superfamily. RIO-type Ser/Thr kinase family.</text>
</comment>
<keyword evidence="6" id="KW-0547">Nucleotide-binding</keyword>
<evidence type="ECO:0000256" key="7">
    <source>
        <dbReference type="ARBA" id="ARBA00022777"/>
    </source>
</evidence>
<accession>A0A7J3XYA2</accession>
<dbReference type="Pfam" id="PF01163">
    <property type="entry name" value="RIO1"/>
    <property type="match status" value="1"/>
</dbReference>
<keyword evidence="3" id="KW-0723">Serine/threonine-protein kinase</keyword>
<keyword evidence="7 13" id="KW-0418">Kinase</keyword>
<dbReference type="InterPro" id="IPR018935">
    <property type="entry name" value="RIO_kinase_CS"/>
</dbReference>
<dbReference type="GO" id="GO:0004674">
    <property type="term" value="F:protein serine/threonine kinase activity"/>
    <property type="evidence" value="ECO:0007669"/>
    <property type="project" value="UniProtKB-KW"/>
</dbReference>
<protein>
    <recommendedName>
        <fullName evidence="2">non-specific serine/threonine protein kinase</fullName>
        <ecNumber evidence="2">2.7.11.1</ecNumber>
    </recommendedName>
</protein>
<dbReference type="SMART" id="SM00090">
    <property type="entry name" value="RIO"/>
    <property type="match status" value="1"/>
</dbReference>
<keyword evidence="4" id="KW-0808">Transferase</keyword>
<comment type="catalytic activity">
    <reaction evidence="11">
        <text>L-seryl-[protein] + ATP = O-phospho-L-seryl-[protein] + ADP + H(+)</text>
        <dbReference type="Rhea" id="RHEA:17989"/>
        <dbReference type="Rhea" id="RHEA-COMP:9863"/>
        <dbReference type="Rhea" id="RHEA-COMP:11604"/>
        <dbReference type="ChEBI" id="CHEBI:15378"/>
        <dbReference type="ChEBI" id="CHEBI:29999"/>
        <dbReference type="ChEBI" id="CHEBI:30616"/>
        <dbReference type="ChEBI" id="CHEBI:83421"/>
        <dbReference type="ChEBI" id="CHEBI:456216"/>
        <dbReference type="EC" id="2.7.11.1"/>
    </reaction>
</comment>
<dbReference type="InterPro" id="IPR000687">
    <property type="entry name" value="RIO_kinase"/>
</dbReference>
<evidence type="ECO:0000256" key="6">
    <source>
        <dbReference type="ARBA" id="ARBA00022741"/>
    </source>
</evidence>
<dbReference type="EC" id="2.7.11.1" evidence="2"/>
<dbReference type="Gene3D" id="1.10.510.10">
    <property type="entry name" value="Transferase(Phosphotransferase) domain 1"/>
    <property type="match status" value="1"/>
</dbReference>
<evidence type="ECO:0000259" key="12">
    <source>
        <dbReference type="PROSITE" id="PS50011"/>
    </source>
</evidence>
<dbReference type="Gene3D" id="3.30.200.20">
    <property type="entry name" value="Phosphorylase Kinase, domain 1"/>
    <property type="match status" value="1"/>
</dbReference>
<evidence type="ECO:0000313" key="13">
    <source>
        <dbReference type="EMBL" id="HHP67535.1"/>
    </source>
</evidence>
<dbReference type="InterPro" id="IPR000719">
    <property type="entry name" value="Prot_kinase_dom"/>
</dbReference>
<dbReference type="PROSITE" id="PS01245">
    <property type="entry name" value="RIO1"/>
    <property type="match status" value="1"/>
</dbReference>
<dbReference type="InterPro" id="IPR018934">
    <property type="entry name" value="RIO_dom"/>
</dbReference>